<dbReference type="EMBL" id="LSRX01000630">
    <property type="protein sequence ID" value="OLP92218.1"/>
    <property type="molecule type" value="Genomic_DNA"/>
</dbReference>
<dbReference type="AlphaFoldDB" id="A0A1Q9DAP4"/>
<evidence type="ECO:0000313" key="1">
    <source>
        <dbReference type="EMBL" id="OLP92218.1"/>
    </source>
</evidence>
<sequence>MGVFRSASSPGARGTDILEGAFRRNWLTTSSADEYLRTAQRVIIGLQEQLMATICGRDQWDLRNAGLEELQLYLCDKGLADEAAERLCQPVRLDRHWFTRVTEPVVAVQVDLEPEIESVESEAVAEEPGAELALYFVTVMGRSDFGVYIGKAAAESVCDSDNLAQAAED</sequence>
<comment type="caution">
    <text evidence="1">The sequence shown here is derived from an EMBL/GenBank/DDBJ whole genome shotgun (WGS) entry which is preliminary data.</text>
</comment>
<dbReference type="Proteomes" id="UP000186817">
    <property type="component" value="Unassembled WGS sequence"/>
</dbReference>
<proteinExistence type="predicted"/>
<reference evidence="1 2" key="1">
    <citation type="submission" date="2016-02" db="EMBL/GenBank/DDBJ databases">
        <title>Genome analysis of coral dinoflagellate symbionts highlights evolutionary adaptations to a symbiotic lifestyle.</title>
        <authorList>
            <person name="Aranda M."/>
            <person name="Li Y."/>
            <person name="Liew Y.J."/>
            <person name="Baumgarten S."/>
            <person name="Simakov O."/>
            <person name="Wilson M."/>
            <person name="Piel J."/>
            <person name="Ashoor H."/>
            <person name="Bougouffa S."/>
            <person name="Bajic V.B."/>
            <person name="Ryu T."/>
            <person name="Ravasi T."/>
            <person name="Bayer T."/>
            <person name="Micklem G."/>
            <person name="Kim H."/>
            <person name="Bhak J."/>
            <person name="Lajeunesse T.C."/>
            <person name="Voolstra C.R."/>
        </authorList>
    </citation>
    <scope>NUCLEOTIDE SEQUENCE [LARGE SCALE GENOMIC DNA]</scope>
    <source>
        <strain evidence="1 2">CCMP2467</strain>
    </source>
</reference>
<protein>
    <submittedName>
        <fullName evidence="1">Uncharacterized protein</fullName>
    </submittedName>
</protein>
<evidence type="ECO:0000313" key="2">
    <source>
        <dbReference type="Proteomes" id="UP000186817"/>
    </source>
</evidence>
<keyword evidence="2" id="KW-1185">Reference proteome</keyword>
<organism evidence="1 2">
    <name type="scientific">Symbiodinium microadriaticum</name>
    <name type="common">Dinoflagellate</name>
    <name type="synonym">Zooxanthella microadriatica</name>
    <dbReference type="NCBI Taxonomy" id="2951"/>
    <lineage>
        <taxon>Eukaryota</taxon>
        <taxon>Sar</taxon>
        <taxon>Alveolata</taxon>
        <taxon>Dinophyceae</taxon>
        <taxon>Suessiales</taxon>
        <taxon>Symbiodiniaceae</taxon>
        <taxon>Symbiodinium</taxon>
    </lineage>
</organism>
<gene>
    <name evidence="1" type="ORF">AK812_SmicGene26001</name>
</gene>
<accession>A0A1Q9DAP4</accession>
<name>A0A1Q9DAP4_SYMMI</name>